<dbReference type="Proteomes" id="UP000637643">
    <property type="component" value="Unassembled WGS sequence"/>
</dbReference>
<dbReference type="AlphaFoldDB" id="A0A917D5E6"/>
<reference evidence="1" key="1">
    <citation type="journal article" date="2014" name="Int. J. Syst. Evol. Microbiol.">
        <title>Complete genome sequence of Corynebacterium casei LMG S-19264T (=DSM 44701T), isolated from a smear-ripened cheese.</title>
        <authorList>
            <consortium name="US DOE Joint Genome Institute (JGI-PGF)"/>
            <person name="Walter F."/>
            <person name="Albersmeier A."/>
            <person name="Kalinowski J."/>
            <person name="Ruckert C."/>
        </authorList>
    </citation>
    <scope>NUCLEOTIDE SEQUENCE</scope>
    <source>
        <strain evidence="1">CGMCC 1.16134</strain>
    </source>
</reference>
<sequence length="65" mass="7314">MVCSDEIASYSAKKSLIASQNRLVLSKHPLLFVKGVLVREAAVTITYPSDARVFQTTVPHRERQR</sequence>
<proteinExistence type="predicted"/>
<reference evidence="1" key="2">
    <citation type="submission" date="2020-09" db="EMBL/GenBank/DDBJ databases">
        <authorList>
            <person name="Sun Q."/>
            <person name="Zhou Y."/>
        </authorList>
    </citation>
    <scope>NUCLEOTIDE SEQUENCE</scope>
    <source>
        <strain evidence="1">CGMCC 1.16134</strain>
    </source>
</reference>
<organism evidence="1 2">
    <name type="scientific">Paenibacillus albidus</name>
    <dbReference type="NCBI Taxonomy" id="2041023"/>
    <lineage>
        <taxon>Bacteria</taxon>
        <taxon>Bacillati</taxon>
        <taxon>Bacillota</taxon>
        <taxon>Bacilli</taxon>
        <taxon>Bacillales</taxon>
        <taxon>Paenibacillaceae</taxon>
        <taxon>Paenibacillus</taxon>
    </lineage>
</organism>
<keyword evidence="2" id="KW-1185">Reference proteome</keyword>
<evidence type="ECO:0000313" key="1">
    <source>
        <dbReference type="EMBL" id="GGG11350.1"/>
    </source>
</evidence>
<protein>
    <submittedName>
        <fullName evidence="1">Uncharacterized protein</fullName>
    </submittedName>
</protein>
<comment type="caution">
    <text evidence="1">The sequence shown here is derived from an EMBL/GenBank/DDBJ whole genome shotgun (WGS) entry which is preliminary data.</text>
</comment>
<gene>
    <name evidence="1" type="ORF">GCM10010912_64660</name>
</gene>
<dbReference type="EMBL" id="BMKR01000052">
    <property type="protein sequence ID" value="GGG11350.1"/>
    <property type="molecule type" value="Genomic_DNA"/>
</dbReference>
<name>A0A917D5E6_9BACL</name>
<accession>A0A917D5E6</accession>
<evidence type="ECO:0000313" key="2">
    <source>
        <dbReference type="Proteomes" id="UP000637643"/>
    </source>
</evidence>